<dbReference type="Pfam" id="PF00624">
    <property type="entry name" value="Flocculin"/>
    <property type="match status" value="2"/>
</dbReference>
<dbReference type="Pfam" id="PF10528">
    <property type="entry name" value="GLEYA"/>
    <property type="match status" value="1"/>
</dbReference>
<dbReference type="Gene3D" id="2.60.120.1560">
    <property type="match status" value="1"/>
</dbReference>
<proteinExistence type="predicted"/>
<feature type="signal peptide" evidence="1">
    <location>
        <begin position="1"/>
        <end position="30"/>
    </location>
</feature>
<evidence type="ECO:0000313" key="4">
    <source>
        <dbReference type="Proteomes" id="UP000262825"/>
    </source>
</evidence>
<dbReference type="InterPro" id="IPR037524">
    <property type="entry name" value="PA14/GLEYA"/>
</dbReference>
<evidence type="ECO:0000256" key="1">
    <source>
        <dbReference type="SAM" id="SignalP"/>
    </source>
</evidence>
<dbReference type="InterPro" id="IPR001389">
    <property type="entry name" value="Flocculin"/>
</dbReference>
<gene>
    <name evidence="3" type="ORF">SCODWIG_03252</name>
</gene>
<organism evidence="3 4">
    <name type="scientific">Saccharomycodes ludwigii</name>
    <dbReference type="NCBI Taxonomy" id="36035"/>
    <lineage>
        <taxon>Eukaryota</taxon>
        <taxon>Fungi</taxon>
        <taxon>Dikarya</taxon>
        <taxon>Ascomycota</taxon>
        <taxon>Saccharomycotina</taxon>
        <taxon>Saccharomycetes</taxon>
        <taxon>Saccharomycodales</taxon>
        <taxon>Saccharomycodaceae</taxon>
        <taxon>Saccharomycodes</taxon>
    </lineage>
</organism>
<protein>
    <recommendedName>
        <fullName evidence="2">PA14 domain-containing protein</fullName>
    </recommendedName>
</protein>
<reference evidence="4" key="1">
    <citation type="submission" date="2018-06" db="EMBL/GenBank/DDBJ databases">
        <authorList>
            <person name="Guldener U."/>
        </authorList>
    </citation>
    <scope>NUCLEOTIDE SEQUENCE [LARGE SCALE GENOMIC DNA]</scope>
    <source>
        <strain evidence="4">UTAD17</strain>
    </source>
</reference>
<keyword evidence="4" id="KW-1185">Reference proteome</keyword>
<dbReference type="GO" id="GO:0000128">
    <property type="term" value="P:flocculation"/>
    <property type="evidence" value="ECO:0007669"/>
    <property type="project" value="InterPro"/>
</dbReference>
<dbReference type="EMBL" id="UFAJ01000726">
    <property type="protein sequence ID" value="SSD61491.1"/>
    <property type="molecule type" value="Genomic_DNA"/>
</dbReference>
<sequence length="377" mass="41082">MMASIKQGKISLTWSLLTLFFTLATRNVYATTVTEDDAGGCIPTVFERSAEKMGFHVQFYHYNFLSYNAKTNTGVPDLKTYVSSEYINGGFADYGMFGETYSATNLSFKFVPNDVYKALQKATLPPGFAYSEPFYLTNWTFLATGYFVPPTTGVYKIGIEYIDDLGIVSFGANSAFECCLQHSTSTTPQSYQISSLWSSSGPSGVNEVSVTLNAGIYYPLRIFYVNRQNIAGMNFGYTDPDGVYHNDWSEVIYNFKDSDASCDAPSGNSTTYIPWTGSVTSTIGTSIFTTTGSDHTPTTSTIYTVETPEHNGATTTYTPWTGSVTSTIGTSVFTTTGSDGIPTTSTIYTVETPEHNGATTTYTPWTGSVTSTIDSRT</sequence>
<evidence type="ECO:0000259" key="2">
    <source>
        <dbReference type="PROSITE" id="PS51820"/>
    </source>
</evidence>
<dbReference type="VEuPathDB" id="FungiDB:SCODWIG_03252"/>
<accession>A0A376BA66</accession>
<feature type="domain" description="PA14" evidence="2">
    <location>
        <begin position="91"/>
        <end position="251"/>
    </location>
</feature>
<dbReference type="Proteomes" id="UP000262825">
    <property type="component" value="Unassembled WGS sequence"/>
</dbReference>
<evidence type="ECO:0000313" key="3">
    <source>
        <dbReference type="EMBL" id="SSD61491.1"/>
    </source>
</evidence>
<dbReference type="InterPro" id="IPR018871">
    <property type="entry name" value="GLEYA_adhesin_domain"/>
</dbReference>
<dbReference type="AlphaFoldDB" id="A0A376BA66"/>
<name>A0A376BA66_9ASCO</name>
<keyword evidence="1" id="KW-0732">Signal</keyword>
<feature type="chain" id="PRO_5016772410" description="PA14 domain-containing protein" evidence="1">
    <location>
        <begin position="31"/>
        <end position="377"/>
    </location>
</feature>
<dbReference type="PROSITE" id="PS51820">
    <property type="entry name" value="PA14"/>
    <property type="match status" value="1"/>
</dbReference>